<dbReference type="SUPFAM" id="SSF55073">
    <property type="entry name" value="Nucleotide cyclase"/>
    <property type="match status" value="1"/>
</dbReference>
<comment type="caution">
    <text evidence="4">The sequence shown here is derived from an EMBL/GenBank/DDBJ whole genome shotgun (WGS) entry which is preliminary data.</text>
</comment>
<dbReference type="STRING" id="80878.RP29_19565"/>
<reference evidence="4 5" key="1">
    <citation type="submission" date="2014-12" db="EMBL/GenBank/DDBJ databases">
        <title>Isolation of bacteria from lake water.</title>
        <authorList>
            <person name="Sheng K.-Y."/>
            <person name="Chin P.-S."/>
            <person name="Chan K.-G."/>
            <person name="Tan G.S."/>
        </authorList>
    </citation>
    <scope>NUCLEOTIDE SEQUENCE [LARGE SCALE GENOMIC DNA]</scope>
    <source>
        <strain evidence="4 5">KY4</strain>
    </source>
</reference>
<keyword evidence="5" id="KW-1185">Reference proteome</keyword>
<dbReference type="InterPro" id="IPR013656">
    <property type="entry name" value="PAS_4"/>
</dbReference>
<dbReference type="InterPro" id="IPR000700">
    <property type="entry name" value="PAS-assoc_C"/>
</dbReference>
<dbReference type="InterPro" id="IPR029787">
    <property type="entry name" value="Nucleotide_cyclase"/>
</dbReference>
<dbReference type="Gene3D" id="3.30.70.270">
    <property type="match status" value="1"/>
</dbReference>
<dbReference type="Pfam" id="PF00990">
    <property type="entry name" value="GGDEF"/>
    <property type="match status" value="1"/>
</dbReference>
<dbReference type="AlphaFoldDB" id="A0A0D7K6V3"/>
<dbReference type="NCBIfam" id="TIGR00229">
    <property type="entry name" value="sensory_box"/>
    <property type="match status" value="2"/>
</dbReference>
<gene>
    <name evidence="4" type="ORF">RP29_19565</name>
</gene>
<feature type="domain" description="PAC" evidence="2">
    <location>
        <begin position="89"/>
        <end position="141"/>
    </location>
</feature>
<evidence type="ECO:0008006" key="6">
    <source>
        <dbReference type="Google" id="ProtNLM"/>
    </source>
</evidence>
<accession>A0A0D7K6V3</accession>
<dbReference type="CDD" id="cd00130">
    <property type="entry name" value="PAS"/>
    <property type="match status" value="2"/>
</dbReference>
<evidence type="ECO:0000313" key="5">
    <source>
        <dbReference type="Proteomes" id="UP000032566"/>
    </source>
</evidence>
<dbReference type="InterPro" id="IPR035965">
    <property type="entry name" value="PAS-like_dom_sf"/>
</dbReference>
<dbReference type="NCBIfam" id="TIGR00254">
    <property type="entry name" value="GGDEF"/>
    <property type="match status" value="1"/>
</dbReference>
<dbReference type="RefSeq" id="WP_044402790.1">
    <property type="nucleotide sequence ID" value="NZ_JXYQ01000090.1"/>
</dbReference>
<dbReference type="SUPFAM" id="SSF55785">
    <property type="entry name" value="PYP-like sensor domain (PAS domain)"/>
    <property type="match status" value="2"/>
</dbReference>
<dbReference type="SMART" id="SM00091">
    <property type="entry name" value="PAS"/>
    <property type="match status" value="2"/>
</dbReference>
<protein>
    <recommendedName>
        <fullName evidence="6">Diguanylate cyclase</fullName>
    </recommendedName>
</protein>
<proteinExistence type="predicted"/>
<dbReference type="InterPro" id="IPR001610">
    <property type="entry name" value="PAC"/>
</dbReference>
<dbReference type="InterPro" id="IPR000160">
    <property type="entry name" value="GGDEF_dom"/>
</dbReference>
<feature type="domain" description="PAC" evidence="2">
    <location>
        <begin position="217"/>
        <end position="269"/>
    </location>
</feature>
<dbReference type="InterPro" id="IPR000014">
    <property type="entry name" value="PAS"/>
</dbReference>
<evidence type="ECO:0000259" key="1">
    <source>
        <dbReference type="PROSITE" id="PS50112"/>
    </source>
</evidence>
<feature type="domain" description="PAS" evidence="1">
    <location>
        <begin position="32"/>
        <end position="87"/>
    </location>
</feature>
<dbReference type="InterPro" id="IPR043128">
    <property type="entry name" value="Rev_trsase/Diguanyl_cyclase"/>
</dbReference>
<dbReference type="Pfam" id="PF08448">
    <property type="entry name" value="PAS_4"/>
    <property type="match status" value="2"/>
</dbReference>
<dbReference type="PANTHER" id="PTHR44757">
    <property type="entry name" value="DIGUANYLATE CYCLASE DGCP"/>
    <property type="match status" value="1"/>
</dbReference>
<dbReference type="EMBL" id="JXYQ01000090">
    <property type="protein sequence ID" value="KJA08888.1"/>
    <property type="molecule type" value="Genomic_DNA"/>
</dbReference>
<dbReference type="PATRIC" id="fig|80878.5.peg.4292"/>
<dbReference type="PROSITE" id="PS50113">
    <property type="entry name" value="PAC"/>
    <property type="match status" value="2"/>
</dbReference>
<dbReference type="PROSITE" id="PS50112">
    <property type="entry name" value="PAS"/>
    <property type="match status" value="1"/>
</dbReference>
<dbReference type="Gene3D" id="3.30.450.20">
    <property type="entry name" value="PAS domain"/>
    <property type="match status" value="2"/>
</dbReference>
<evidence type="ECO:0000259" key="2">
    <source>
        <dbReference type="PROSITE" id="PS50113"/>
    </source>
</evidence>
<sequence>MNEHLSHSAALGESLPAPHLLDIVTRHTGATICVVDTSLNILYANEAYANWFKVRPKELLGRTLTSLYSEAARAQFGPHIDRALAGHEVTYQRQICNFEGHEVWFSISLHPWLDEDGQVGGLVNSALEVHELKVTTEALRAANQKIFSHMENSPLAVVELDAQLGLVHCSSRATEWFGWHHAAHQGDSLLNLVGDGARVSALRKALHRLLAGAERQNRVEASFIRPDGSVQHCLWFNSALINPRGETVSIMCQIEDITERVAAADRLLHLAQHDSLTGLLNRGAFMVRAHEAVGCLNGQGGDATEGVVILFMDLDGFKDVNDLHGHHMGDTVLRLVAQRLAHVVRAGDTLARLGGDEFTILMRGKHSPQELQQFLDRLLQIFDTPFALPDTDGVQVTLGVSIGVAAHPPLPAQVDELLTRADHAMYEAKRRGKGSVHYAVPVSA</sequence>
<feature type="domain" description="GGDEF" evidence="3">
    <location>
        <begin position="305"/>
        <end position="441"/>
    </location>
</feature>
<dbReference type="PROSITE" id="PS50887">
    <property type="entry name" value="GGDEF"/>
    <property type="match status" value="1"/>
</dbReference>
<dbReference type="Proteomes" id="UP000032566">
    <property type="component" value="Unassembled WGS sequence"/>
</dbReference>
<dbReference type="InterPro" id="IPR052155">
    <property type="entry name" value="Biofilm_reg_signaling"/>
</dbReference>
<dbReference type="SMART" id="SM00267">
    <property type="entry name" value="GGDEF"/>
    <property type="match status" value="1"/>
</dbReference>
<dbReference type="PANTHER" id="PTHR44757:SF2">
    <property type="entry name" value="BIOFILM ARCHITECTURE MAINTENANCE PROTEIN MBAA"/>
    <property type="match status" value="1"/>
</dbReference>
<organism evidence="4 5">
    <name type="scientific">Acidovorax temperans</name>
    <dbReference type="NCBI Taxonomy" id="80878"/>
    <lineage>
        <taxon>Bacteria</taxon>
        <taxon>Pseudomonadati</taxon>
        <taxon>Pseudomonadota</taxon>
        <taxon>Betaproteobacteria</taxon>
        <taxon>Burkholderiales</taxon>
        <taxon>Comamonadaceae</taxon>
        <taxon>Acidovorax</taxon>
    </lineage>
</organism>
<dbReference type="CDD" id="cd01949">
    <property type="entry name" value="GGDEF"/>
    <property type="match status" value="1"/>
</dbReference>
<name>A0A0D7K6V3_9BURK</name>
<dbReference type="SMART" id="SM00086">
    <property type="entry name" value="PAC"/>
    <property type="match status" value="2"/>
</dbReference>
<evidence type="ECO:0000259" key="3">
    <source>
        <dbReference type="PROSITE" id="PS50887"/>
    </source>
</evidence>
<evidence type="ECO:0000313" key="4">
    <source>
        <dbReference type="EMBL" id="KJA08888.1"/>
    </source>
</evidence>